<evidence type="ECO:0000259" key="1">
    <source>
        <dbReference type="Pfam" id="PF00078"/>
    </source>
</evidence>
<feature type="domain" description="Reverse transcriptase" evidence="1">
    <location>
        <begin position="87"/>
        <end position="202"/>
    </location>
</feature>
<dbReference type="RefSeq" id="XP_065650272.1">
    <property type="nucleotide sequence ID" value="XM_065794200.1"/>
</dbReference>
<organism evidence="2 3">
    <name type="scientific">Hydra vulgaris</name>
    <name type="common">Hydra</name>
    <name type="synonym">Hydra attenuata</name>
    <dbReference type="NCBI Taxonomy" id="6087"/>
    <lineage>
        <taxon>Eukaryota</taxon>
        <taxon>Metazoa</taxon>
        <taxon>Cnidaria</taxon>
        <taxon>Hydrozoa</taxon>
        <taxon>Hydroidolina</taxon>
        <taxon>Anthoathecata</taxon>
        <taxon>Aplanulata</taxon>
        <taxon>Hydridae</taxon>
        <taxon>Hydra</taxon>
    </lineage>
</organism>
<reference evidence="3" key="1">
    <citation type="submission" date="2025-08" db="UniProtKB">
        <authorList>
            <consortium name="RefSeq"/>
        </authorList>
    </citation>
    <scope>IDENTIFICATION</scope>
</reference>
<name>A0ABM4BMG2_HYDVU</name>
<accession>A0ABM4BMG2</accession>
<keyword evidence="2" id="KW-1185">Reference proteome</keyword>
<evidence type="ECO:0000313" key="3">
    <source>
        <dbReference type="RefSeq" id="XP_065650272.1"/>
    </source>
</evidence>
<protein>
    <submittedName>
        <fullName evidence="3">Uncharacterized protein LOC136078426</fullName>
    </submittedName>
</protein>
<evidence type="ECO:0000313" key="2">
    <source>
        <dbReference type="Proteomes" id="UP001652625"/>
    </source>
</evidence>
<dbReference type="Pfam" id="PF00078">
    <property type="entry name" value="RVT_1"/>
    <property type="match status" value="1"/>
</dbReference>
<gene>
    <name evidence="3" type="primary">LOC136078426</name>
</gene>
<sequence>MQKVKHQIRVLEDSTGESTVDKEEICRTLNDYFQSVFVIEPQGPMPDFKPSTEVTCTTQLIARDEASLSKGEVPNNWKCSNVTPIFKKGSKLKTSNYRPISLTGISCEVMERFVRDKILNYCIINSLISKNQHGFVYKKLCMTNLLETLDLLTEAMFQGCAANVIFTDLAKAFNKVPRNRLLQTIQNYGIKEELHAWIKAWLSGRQ</sequence>
<dbReference type="PANTHER" id="PTHR19446">
    <property type="entry name" value="REVERSE TRANSCRIPTASES"/>
    <property type="match status" value="1"/>
</dbReference>
<dbReference type="GeneID" id="136078426"/>
<dbReference type="Proteomes" id="UP001652625">
    <property type="component" value="Chromosome 03"/>
</dbReference>
<dbReference type="InterPro" id="IPR000477">
    <property type="entry name" value="RT_dom"/>
</dbReference>
<proteinExistence type="predicted"/>